<reference evidence="2" key="1">
    <citation type="journal article" date="2016" name="Nature">
        <title>Genome evolution in the allotetraploid frog Xenopus laevis.</title>
        <authorList>
            <person name="Session A.M."/>
            <person name="Uno Y."/>
            <person name="Kwon T."/>
            <person name="Chapman J.A."/>
            <person name="Toyoda A."/>
            <person name="Takahashi S."/>
            <person name="Fukui A."/>
            <person name="Hikosaka A."/>
            <person name="Suzuki A."/>
            <person name="Kondo M."/>
            <person name="van Heeringen S.J."/>
            <person name="Quigley I."/>
            <person name="Heinz S."/>
            <person name="Ogino H."/>
            <person name="Ochi H."/>
            <person name="Hellsten U."/>
            <person name="Lyons J.B."/>
            <person name="Simakov O."/>
            <person name="Putnam N."/>
            <person name="Stites J."/>
            <person name="Kuroki Y."/>
            <person name="Tanaka T."/>
            <person name="Michiue T."/>
            <person name="Watanabe M."/>
            <person name="Bogdanovic O."/>
            <person name="Lister R."/>
            <person name="Georgiou G."/>
            <person name="Paranjpe S.S."/>
            <person name="van Kruijsbergen I."/>
            <person name="Shu S."/>
            <person name="Carlson J."/>
            <person name="Kinoshita T."/>
            <person name="Ohta Y."/>
            <person name="Mawaribuchi S."/>
            <person name="Jenkins J."/>
            <person name="Grimwood J."/>
            <person name="Schmutz J."/>
            <person name="Mitros T."/>
            <person name="Mozaffari S.V."/>
            <person name="Suzuki Y."/>
            <person name="Haramoto Y."/>
            <person name="Yamamoto T.S."/>
            <person name="Takagi C."/>
            <person name="Heald R."/>
            <person name="Miller K."/>
            <person name="Haudenschild C."/>
            <person name="Kitzman J."/>
            <person name="Nakayama T."/>
            <person name="Izutsu Y."/>
            <person name="Robert J."/>
            <person name="Fortriede J."/>
            <person name="Burns K."/>
            <person name="Lotay V."/>
            <person name="Karimi K."/>
            <person name="Yasuoka Y."/>
            <person name="Dichmann D.S."/>
            <person name="Flajnik M.F."/>
            <person name="Houston D.W."/>
            <person name="Shendure J."/>
            <person name="DuPasquier L."/>
            <person name="Vize P.D."/>
            <person name="Zorn A.M."/>
            <person name="Ito M."/>
            <person name="Marcotte E.M."/>
            <person name="Wallingford J.B."/>
            <person name="Ito Y."/>
            <person name="Asashima M."/>
            <person name="Ueno N."/>
            <person name="Matsuda Y."/>
            <person name="Veenstra G.J."/>
            <person name="Fujiyama A."/>
            <person name="Harland R.M."/>
            <person name="Taira M."/>
            <person name="Rokhsar D.S."/>
        </authorList>
    </citation>
    <scope>NUCLEOTIDE SEQUENCE [LARGE SCALE GENOMIC DNA]</scope>
    <source>
        <strain evidence="2">J</strain>
    </source>
</reference>
<accession>A0A974BU34</accession>
<gene>
    <name evidence="1" type="ORF">XELAEV_18046672mg</name>
</gene>
<sequence>MYQEDFYDPGLCCSHVTITNSSICISVMLPITPFFCAKVPGRHRFTFCSLKGQFLLPLDMILANAPKILALTLGDLETRNFFVMFFL</sequence>
<dbReference type="EMBL" id="CM004483">
    <property type="protein sequence ID" value="OCT60651.1"/>
    <property type="molecule type" value="Genomic_DNA"/>
</dbReference>
<dbReference type="Proteomes" id="UP000694892">
    <property type="component" value="Chromosome 9_10S"/>
</dbReference>
<dbReference type="AlphaFoldDB" id="A0A974BU34"/>
<evidence type="ECO:0000313" key="2">
    <source>
        <dbReference type="Proteomes" id="UP000694892"/>
    </source>
</evidence>
<organism evidence="1 2">
    <name type="scientific">Xenopus laevis</name>
    <name type="common">African clawed frog</name>
    <dbReference type="NCBI Taxonomy" id="8355"/>
    <lineage>
        <taxon>Eukaryota</taxon>
        <taxon>Metazoa</taxon>
        <taxon>Chordata</taxon>
        <taxon>Craniata</taxon>
        <taxon>Vertebrata</taxon>
        <taxon>Euteleostomi</taxon>
        <taxon>Amphibia</taxon>
        <taxon>Batrachia</taxon>
        <taxon>Anura</taxon>
        <taxon>Pipoidea</taxon>
        <taxon>Pipidae</taxon>
        <taxon>Xenopodinae</taxon>
        <taxon>Xenopus</taxon>
        <taxon>Xenopus</taxon>
    </lineage>
</organism>
<proteinExistence type="predicted"/>
<name>A0A974BU34_XENLA</name>
<protein>
    <submittedName>
        <fullName evidence="1">Uncharacterized protein</fullName>
    </submittedName>
</protein>
<evidence type="ECO:0000313" key="1">
    <source>
        <dbReference type="EMBL" id="OCT60651.1"/>
    </source>
</evidence>